<gene>
    <name evidence="3" type="ORF">F8O05_13015</name>
</gene>
<dbReference type="Pfam" id="PF01565">
    <property type="entry name" value="FAD_binding_4"/>
    <property type="match status" value="1"/>
</dbReference>
<keyword evidence="4" id="KW-1185">Reference proteome</keyword>
<dbReference type="InterPro" id="IPR016166">
    <property type="entry name" value="FAD-bd_PCMH"/>
</dbReference>
<dbReference type="InterPro" id="IPR010031">
    <property type="entry name" value="FAD_lactone_oxidase-like"/>
</dbReference>
<dbReference type="Gene3D" id="3.30.70.2520">
    <property type="match status" value="1"/>
</dbReference>
<dbReference type="GO" id="GO:0016020">
    <property type="term" value="C:membrane"/>
    <property type="evidence" value="ECO:0007669"/>
    <property type="project" value="InterPro"/>
</dbReference>
<dbReference type="InterPro" id="IPR016167">
    <property type="entry name" value="FAD-bd_PCMH_sub1"/>
</dbReference>
<dbReference type="PANTHER" id="PTHR43762">
    <property type="entry name" value="L-GULONOLACTONE OXIDASE"/>
    <property type="match status" value="1"/>
</dbReference>
<dbReference type="GO" id="GO:0071949">
    <property type="term" value="F:FAD binding"/>
    <property type="evidence" value="ECO:0007669"/>
    <property type="project" value="InterPro"/>
</dbReference>
<comment type="caution">
    <text evidence="3">The sequence shown here is derived from an EMBL/GenBank/DDBJ whole genome shotgun (WGS) entry which is preliminary data.</text>
</comment>
<dbReference type="OrthoDB" id="9800184at2"/>
<protein>
    <submittedName>
        <fullName evidence="3">FAD-binding protein</fullName>
    </submittedName>
</protein>
<dbReference type="GO" id="GO:0003885">
    <property type="term" value="F:D-arabinono-1,4-lactone oxidase activity"/>
    <property type="evidence" value="ECO:0007669"/>
    <property type="project" value="InterPro"/>
</dbReference>
<organism evidence="3 4">
    <name type="scientific">Gulosibacter chungangensis</name>
    <dbReference type="NCBI Taxonomy" id="979746"/>
    <lineage>
        <taxon>Bacteria</taxon>
        <taxon>Bacillati</taxon>
        <taxon>Actinomycetota</taxon>
        <taxon>Actinomycetes</taxon>
        <taxon>Micrococcales</taxon>
        <taxon>Microbacteriaceae</taxon>
        <taxon>Gulosibacter</taxon>
    </lineage>
</organism>
<proteinExistence type="predicted"/>
<reference evidence="3 4" key="1">
    <citation type="submission" date="2019-09" db="EMBL/GenBank/DDBJ databases">
        <title>Phylogeny of genus Pseudoclavibacter and closely related genus.</title>
        <authorList>
            <person name="Li Y."/>
        </authorList>
    </citation>
    <scope>NUCLEOTIDE SEQUENCE [LARGE SCALE GENOMIC DNA]</scope>
    <source>
        <strain evidence="3 4">KCTC 13959</strain>
    </source>
</reference>
<dbReference type="InterPro" id="IPR036318">
    <property type="entry name" value="FAD-bd_PCMH-like_sf"/>
</dbReference>
<name>A0A7J5B7V0_9MICO</name>
<keyword evidence="1" id="KW-0560">Oxidoreductase</keyword>
<evidence type="ECO:0000313" key="3">
    <source>
        <dbReference type="EMBL" id="KAB1641149.1"/>
    </source>
</evidence>
<evidence type="ECO:0000256" key="1">
    <source>
        <dbReference type="ARBA" id="ARBA00023002"/>
    </source>
</evidence>
<accession>A0A7J5B7V0</accession>
<sequence length="496" mass="53523">MISAFFLIARLCTLGVRWPIGIGENSIERWLRKAEPVSSTSGLATKDARGTGVSRERTGIRWENKVGSASSLPTRIVSVTTVDEVVDAVRHAAINGEQVHATGAGFAMTGIAAAPGVLIDTSELRGMVRVDDTLGTATFLAGTTVDEANAELRKYGAAMIGAPGDGKATLGGAVATGAHGYAPREASFSALIDGVTLVTGEGRLLKISERTNMHYLPAARLNLGALGVIAEVTVKFRRYAKLRINRKRRNIERLVSDILEARAKTDFYRVDWRPHGDQALLTVGWLEDEAEALEAAAYPAIAAQAEPRLQTKPRKRARFREKLAKFLPFLAPAIDRVSNLFDRTGAESVRQSTDVSGDADYGLQVEYQFPIAKARQVVAELGRLVSSGKAFAAANVRISLVAADGVWLSPAYGEDVVAVCLQLPGRFEEGAEQALRQAENLFIDLGGLPNWGGWHTLNGAEAAYVMPRYGDFAHIRTDLDPHGRTDNSALSRLLKH</sequence>
<dbReference type="AlphaFoldDB" id="A0A7J5B7V0"/>
<dbReference type="Proteomes" id="UP000433493">
    <property type="component" value="Unassembled WGS sequence"/>
</dbReference>
<dbReference type="PANTHER" id="PTHR43762:SF1">
    <property type="entry name" value="D-ARABINONO-1,4-LACTONE OXIDASE"/>
    <property type="match status" value="1"/>
</dbReference>
<dbReference type="Pfam" id="PF04030">
    <property type="entry name" value="ALO"/>
    <property type="match status" value="1"/>
</dbReference>
<dbReference type="SUPFAM" id="SSF56176">
    <property type="entry name" value="FAD-binding/transporter-associated domain-like"/>
    <property type="match status" value="1"/>
</dbReference>
<dbReference type="Gene3D" id="3.30.43.10">
    <property type="entry name" value="Uridine Diphospho-n-acetylenolpyruvylglucosamine Reductase, domain 2"/>
    <property type="match status" value="1"/>
</dbReference>
<dbReference type="InterPro" id="IPR016169">
    <property type="entry name" value="FAD-bd_PCMH_sub2"/>
</dbReference>
<evidence type="ECO:0000313" key="4">
    <source>
        <dbReference type="Proteomes" id="UP000433493"/>
    </source>
</evidence>
<dbReference type="PROSITE" id="PS51387">
    <property type="entry name" value="FAD_PCMH"/>
    <property type="match status" value="1"/>
</dbReference>
<dbReference type="InterPro" id="IPR006094">
    <property type="entry name" value="Oxid_FAD_bind_N"/>
</dbReference>
<feature type="domain" description="FAD-binding PCMH-type" evidence="2">
    <location>
        <begin position="69"/>
        <end position="239"/>
    </location>
</feature>
<evidence type="ECO:0000259" key="2">
    <source>
        <dbReference type="PROSITE" id="PS51387"/>
    </source>
</evidence>
<dbReference type="EMBL" id="WBKB01000010">
    <property type="protein sequence ID" value="KAB1641149.1"/>
    <property type="molecule type" value="Genomic_DNA"/>
</dbReference>
<dbReference type="InterPro" id="IPR007173">
    <property type="entry name" value="ALO_C"/>
</dbReference>
<dbReference type="Gene3D" id="3.30.465.10">
    <property type="match status" value="1"/>
</dbReference>